<comment type="caution">
    <text evidence="1">The sequence shown here is derived from an EMBL/GenBank/DDBJ whole genome shotgun (WGS) entry which is preliminary data.</text>
</comment>
<dbReference type="Gene3D" id="3.60.21.70">
    <property type="entry name" value="PhoD-like phosphatase"/>
    <property type="match status" value="1"/>
</dbReference>
<sequence>MTISRREFLNISAKALAISSALSTQAFGSVAEALGSLFTGDIPICQHMTNATTSQFTVLTLGKMPYAYRVLDSQGRDVPVQLWDHATRKGFDCGIDKLFVQNLRSEERYRLRVIDKDRGTILDERIFKALPLTTKKSLRFALVSCMDDMYFYQRKNMWSRLFAHRPEMIFAIGDTVYADTFSDGTADGLWKRYCETRSLLHHFRQPFLIPTLATWDDHDYGKNNANKNFHLKEAARRIFDLFWGSREVDGFKRGYGVSSIFTGFGQRFFFMDDRYFRDDPGLSRGLHWGRDQQEDFLARLGENSKPSWILNGSQYFGNYYKQESMLKDYTANLKDVLKKLSQISAPVILGSGDIHFSEILELEPRILGYKTFEITSSSIHSFAIPLGEIMRNDRRVEYSWHHNYLIINSSVVDGGLKTLTQSYGRFGQNLFTHQGRVIR</sequence>
<gene>
    <name evidence="1" type="ORF">NWE73_17250</name>
</gene>
<accession>A0ABT6DSL1</accession>
<evidence type="ECO:0000313" key="1">
    <source>
        <dbReference type="EMBL" id="MDG0818133.1"/>
    </source>
</evidence>
<dbReference type="Proteomes" id="UP001152321">
    <property type="component" value="Unassembled WGS sequence"/>
</dbReference>
<organism evidence="1 2">
    <name type="scientific">Bdellovibrio svalbardensis</name>
    <dbReference type="NCBI Taxonomy" id="2972972"/>
    <lineage>
        <taxon>Bacteria</taxon>
        <taxon>Pseudomonadati</taxon>
        <taxon>Bdellovibrionota</taxon>
        <taxon>Bdellovibrionia</taxon>
        <taxon>Bdellovibrionales</taxon>
        <taxon>Pseudobdellovibrionaceae</taxon>
        <taxon>Bdellovibrio</taxon>
    </lineage>
</organism>
<dbReference type="PANTHER" id="PTHR33987">
    <property type="entry name" value="CALCINEURIN-LIKE METALLO-PHOSPHOESTERASE SUPERFAMILY PROTEIN"/>
    <property type="match status" value="1"/>
</dbReference>
<dbReference type="PROSITE" id="PS51318">
    <property type="entry name" value="TAT"/>
    <property type="match status" value="1"/>
</dbReference>
<proteinExistence type="predicted"/>
<dbReference type="InterPro" id="IPR006311">
    <property type="entry name" value="TAT_signal"/>
</dbReference>
<evidence type="ECO:0000313" key="2">
    <source>
        <dbReference type="Proteomes" id="UP001152321"/>
    </source>
</evidence>
<reference evidence="1" key="1">
    <citation type="submission" date="2022-08" db="EMBL/GenBank/DDBJ databases">
        <title>Novel Bdellovibrio Species Isolated from Svalbard: Designation Bdellovibrio svalbardensis.</title>
        <authorList>
            <person name="Mitchell R.J."/>
            <person name="Choi S.Y."/>
        </authorList>
    </citation>
    <scope>NUCLEOTIDE SEQUENCE</scope>
    <source>
        <strain evidence="1">PAP01</strain>
    </source>
</reference>
<dbReference type="RefSeq" id="WP_277579608.1">
    <property type="nucleotide sequence ID" value="NZ_JANRMI010000006.1"/>
</dbReference>
<dbReference type="EMBL" id="JANRMI010000006">
    <property type="protein sequence ID" value="MDG0818133.1"/>
    <property type="molecule type" value="Genomic_DNA"/>
</dbReference>
<dbReference type="PANTHER" id="PTHR33987:SF1">
    <property type="entry name" value="CALCINEURIN-LIKE METALLO-PHOSPHOESTERASE SUPERFAMILY PROTEIN"/>
    <property type="match status" value="1"/>
</dbReference>
<dbReference type="InterPro" id="IPR029052">
    <property type="entry name" value="Metallo-depent_PP-like"/>
</dbReference>
<dbReference type="InterPro" id="IPR038607">
    <property type="entry name" value="PhoD-like_sf"/>
</dbReference>
<protein>
    <submittedName>
        <fullName evidence="1">Phosphodiesterase</fullName>
    </submittedName>
</protein>
<keyword evidence="2" id="KW-1185">Reference proteome</keyword>
<name>A0ABT6DSL1_9BACT</name>
<dbReference type="SUPFAM" id="SSF56300">
    <property type="entry name" value="Metallo-dependent phosphatases"/>
    <property type="match status" value="1"/>
</dbReference>